<reference evidence="2 3" key="1">
    <citation type="submission" date="2018-05" db="EMBL/GenBank/DDBJ databases">
        <title>Genome sequencing and assembly of the regulated plant pathogen Lachnellula willkommii and related sister species for the development of diagnostic species identification markers.</title>
        <authorList>
            <person name="Giroux E."/>
            <person name="Bilodeau G."/>
        </authorList>
    </citation>
    <scope>NUCLEOTIDE SEQUENCE [LARGE SCALE GENOMIC DNA]</scope>
    <source>
        <strain evidence="2 3">CBS 268.59</strain>
    </source>
</reference>
<evidence type="ECO:0000256" key="1">
    <source>
        <dbReference type="SAM" id="Phobius"/>
    </source>
</evidence>
<accession>A0A8T9BYP0</accession>
<evidence type="ECO:0000313" key="3">
    <source>
        <dbReference type="Proteomes" id="UP000469558"/>
    </source>
</evidence>
<keyword evidence="1" id="KW-1133">Transmembrane helix</keyword>
<comment type="caution">
    <text evidence="2">The sequence shown here is derived from an EMBL/GenBank/DDBJ whole genome shotgun (WGS) entry which is preliminary data.</text>
</comment>
<dbReference type="EMBL" id="QGMK01002126">
    <property type="protein sequence ID" value="TVY60768.1"/>
    <property type="molecule type" value="Genomic_DNA"/>
</dbReference>
<dbReference type="Proteomes" id="UP000469558">
    <property type="component" value="Unassembled WGS sequence"/>
</dbReference>
<keyword evidence="1" id="KW-0812">Transmembrane</keyword>
<organism evidence="2 3">
    <name type="scientific">Lachnellula suecica</name>
    <dbReference type="NCBI Taxonomy" id="602035"/>
    <lineage>
        <taxon>Eukaryota</taxon>
        <taxon>Fungi</taxon>
        <taxon>Dikarya</taxon>
        <taxon>Ascomycota</taxon>
        <taxon>Pezizomycotina</taxon>
        <taxon>Leotiomycetes</taxon>
        <taxon>Helotiales</taxon>
        <taxon>Lachnaceae</taxon>
        <taxon>Lachnellula</taxon>
    </lineage>
</organism>
<feature type="transmembrane region" description="Helical" evidence="1">
    <location>
        <begin position="84"/>
        <end position="111"/>
    </location>
</feature>
<keyword evidence="3" id="KW-1185">Reference proteome</keyword>
<protein>
    <submittedName>
        <fullName evidence="2">Uncharacterized protein</fullName>
    </submittedName>
</protein>
<sequence>MSILWAMLLFSTLSQPPKPDPQLSILGPVASLLNKLPMLNTPPPGLTTKNPSPECAGVNQGARLCCESTLDGGAPSYKNWQPLLAINLLLIPLMAFTVSYVSVDMGGWLLMVLSLQVRKIRFVLGERIFAARLMLSLRSFLGF</sequence>
<name>A0A8T9BYP0_9HELO</name>
<evidence type="ECO:0000313" key="2">
    <source>
        <dbReference type="EMBL" id="TVY60768.1"/>
    </source>
</evidence>
<dbReference type="OrthoDB" id="5189319at2759"/>
<gene>
    <name evidence="2" type="ORF">LSUE1_G009919</name>
</gene>
<proteinExistence type="predicted"/>
<keyword evidence="1" id="KW-0472">Membrane</keyword>
<dbReference type="AlphaFoldDB" id="A0A8T9BYP0"/>